<name>A0ABS6JPA6_9BACI</name>
<dbReference type="PANTHER" id="PTHR34982:SF1">
    <property type="entry name" value="FLAGELLAR ASSEMBLY PROTEIN FLIH"/>
    <property type="match status" value="1"/>
</dbReference>
<protein>
    <recommendedName>
        <fullName evidence="7">Flagellar assembly protein FliH</fullName>
    </recommendedName>
</protein>
<comment type="similarity">
    <text evidence="2">Belongs to the FliH family.</text>
</comment>
<keyword evidence="6" id="KW-1006">Bacterial flagellum protein export</keyword>
<proteinExistence type="inferred from homology"/>
<dbReference type="RefSeq" id="WP_176371412.1">
    <property type="nucleotide sequence ID" value="NZ_JAHQCR010000016.1"/>
</dbReference>
<evidence type="ECO:0000256" key="8">
    <source>
        <dbReference type="SAM" id="Coils"/>
    </source>
</evidence>
<feature type="coiled-coil region" evidence="8">
    <location>
        <begin position="59"/>
        <end position="93"/>
    </location>
</feature>
<keyword evidence="10" id="KW-0282">Flagellum</keyword>
<accession>A0ABS6JPA6</accession>
<reference evidence="10 11" key="1">
    <citation type="submission" date="2021-06" db="EMBL/GenBank/DDBJ databases">
        <title>Bacillus sp. RD4P76, an endophyte from a halophyte.</title>
        <authorList>
            <person name="Sun J.-Q."/>
        </authorList>
    </citation>
    <scope>NUCLEOTIDE SEQUENCE [LARGE SCALE GENOMIC DNA]</scope>
    <source>
        <strain evidence="10 11">JCM 17098</strain>
    </source>
</reference>
<evidence type="ECO:0000256" key="2">
    <source>
        <dbReference type="ARBA" id="ARBA00006602"/>
    </source>
</evidence>
<evidence type="ECO:0000256" key="4">
    <source>
        <dbReference type="ARBA" id="ARBA00022795"/>
    </source>
</evidence>
<evidence type="ECO:0000256" key="6">
    <source>
        <dbReference type="ARBA" id="ARBA00023225"/>
    </source>
</evidence>
<keyword evidence="11" id="KW-1185">Reference proteome</keyword>
<evidence type="ECO:0000256" key="5">
    <source>
        <dbReference type="ARBA" id="ARBA00022927"/>
    </source>
</evidence>
<organism evidence="10 11">
    <name type="scientific">Evansella alkalicola</name>
    <dbReference type="NCBI Taxonomy" id="745819"/>
    <lineage>
        <taxon>Bacteria</taxon>
        <taxon>Bacillati</taxon>
        <taxon>Bacillota</taxon>
        <taxon>Bacilli</taxon>
        <taxon>Bacillales</taxon>
        <taxon>Bacillaceae</taxon>
        <taxon>Evansella</taxon>
    </lineage>
</organism>
<dbReference type="PANTHER" id="PTHR34982">
    <property type="entry name" value="YOP PROTEINS TRANSLOCATION PROTEIN L"/>
    <property type="match status" value="1"/>
</dbReference>
<dbReference type="InterPro" id="IPR022524">
    <property type="entry name" value="FliH_Bacilli"/>
</dbReference>
<keyword evidence="4" id="KW-1005">Bacterial flagellum biogenesis</keyword>
<comment type="function">
    <text evidence="1">Needed for flagellar regrowth and assembly.</text>
</comment>
<keyword evidence="10" id="KW-0969">Cilium</keyword>
<comment type="caution">
    <text evidence="10">The sequence shown here is derived from an EMBL/GenBank/DDBJ whole genome shotgun (WGS) entry which is preliminary data.</text>
</comment>
<dbReference type="EMBL" id="JAHQCR010000016">
    <property type="protein sequence ID" value="MBU9720318.1"/>
    <property type="molecule type" value="Genomic_DNA"/>
</dbReference>
<evidence type="ECO:0000256" key="7">
    <source>
        <dbReference type="NCBIfam" id="TIGR03825"/>
    </source>
</evidence>
<dbReference type="Pfam" id="PF02108">
    <property type="entry name" value="FliH"/>
    <property type="match status" value="1"/>
</dbReference>
<evidence type="ECO:0000313" key="10">
    <source>
        <dbReference type="EMBL" id="MBU9720318.1"/>
    </source>
</evidence>
<dbReference type="InterPro" id="IPR051472">
    <property type="entry name" value="T3SS_Stator/FliH"/>
</dbReference>
<dbReference type="NCBIfam" id="TIGR03825">
    <property type="entry name" value="FliH_bacil"/>
    <property type="match status" value="1"/>
</dbReference>
<keyword evidence="10" id="KW-0966">Cell projection</keyword>
<gene>
    <name evidence="10" type="primary">fliH</name>
    <name evidence="10" type="ORF">KS407_02550</name>
</gene>
<dbReference type="InterPro" id="IPR018035">
    <property type="entry name" value="Flagellar_FliH/T3SS_HrpE"/>
</dbReference>
<feature type="domain" description="Flagellar assembly protein FliH/Type III secretion system HrpE" evidence="9">
    <location>
        <begin position="122"/>
        <end position="248"/>
    </location>
</feature>
<evidence type="ECO:0000259" key="9">
    <source>
        <dbReference type="Pfam" id="PF02108"/>
    </source>
</evidence>
<keyword evidence="3" id="KW-0813">Transport</keyword>
<evidence type="ECO:0000256" key="3">
    <source>
        <dbReference type="ARBA" id="ARBA00022448"/>
    </source>
</evidence>
<sequence>MSKLIKSNNAIQASPSSKEIKVKSIVFPNTYDGDVNDNDHSVARQVHYVERGELMKQAEAEAQLLIDEAKFQVESMKEEIEMYQAQIEQEAEKRYAEAFEAGTERGYQDGLLKGQQDYETCIQKAKEIVAKAEEDYYKHIEDSEEEMLELAIKLAKKIIGNTFNETNEAWVHLLREAVMEIRGQEEVRIYVNPHWYELTLQHLDELKQLALHTNKLYIYPDNTLSESSCIIETPFGQVDASLDSQLNEMKRVLVSKLNEGVANEI</sequence>
<keyword evidence="5" id="KW-0653">Protein transport</keyword>
<keyword evidence="8" id="KW-0175">Coiled coil</keyword>
<dbReference type="Proteomes" id="UP000790580">
    <property type="component" value="Unassembled WGS sequence"/>
</dbReference>
<dbReference type="SUPFAM" id="SSF160527">
    <property type="entry name" value="V-type ATPase subunit E-like"/>
    <property type="match status" value="1"/>
</dbReference>
<evidence type="ECO:0000313" key="11">
    <source>
        <dbReference type="Proteomes" id="UP000790580"/>
    </source>
</evidence>
<evidence type="ECO:0000256" key="1">
    <source>
        <dbReference type="ARBA" id="ARBA00003041"/>
    </source>
</evidence>